<dbReference type="Gene3D" id="1.10.1740.10">
    <property type="match status" value="1"/>
</dbReference>
<sequence length="191" mass="21643">MTLAADPPESHGGKAQGERFRRHVEPEIELLLRVARTLVGPVDAEDLVQETLLRAWRAMDRFDGRYPRAWLMTILKNTNMNMQRRRQPHSLDDVDSYAGATPAFGVIPPSTEDQIMSVFLPDDLHNAVQSLDTKFRSVLLLVDVDDLSYAEAAEALGVPLGTVMSRLHRARKRVRHYLRPKFVASTVENRT</sequence>
<comment type="caution">
    <text evidence="10">The sequence shown here is derived from an EMBL/GenBank/DDBJ whole genome shotgun (WGS) entry which is preliminary data.</text>
</comment>
<dbReference type="Proteomes" id="UP001172687">
    <property type="component" value="Unassembled WGS sequence"/>
</dbReference>
<evidence type="ECO:0000256" key="5">
    <source>
        <dbReference type="ARBA" id="ARBA00023163"/>
    </source>
</evidence>
<dbReference type="PANTHER" id="PTHR43133">
    <property type="entry name" value="RNA POLYMERASE ECF-TYPE SIGMA FACTO"/>
    <property type="match status" value="1"/>
</dbReference>
<dbReference type="InterPro" id="IPR039425">
    <property type="entry name" value="RNA_pol_sigma-70-like"/>
</dbReference>
<accession>A0ABT8H9N3</accession>
<dbReference type="Pfam" id="PF04542">
    <property type="entry name" value="Sigma70_r2"/>
    <property type="match status" value="1"/>
</dbReference>
<dbReference type="InterPro" id="IPR000838">
    <property type="entry name" value="RNA_pol_sigma70_ECF_CS"/>
</dbReference>
<keyword evidence="11" id="KW-1185">Reference proteome</keyword>
<evidence type="ECO:0000256" key="2">
    <source>
        <dbReference type="ARBA" id="ARBA00023015"/>
    </source>
</evidence>
<evidence type="ECO:0000313" key="11">
    <source>
        <dbReference type="Proteomes" id="UP001172687"/>
    </source>
</evidence>
<feature type="domain" description="RNA polymerase sigma-70 region 2" evidence="8">
    <location>
        <begin position="29"/>
        <end position="87"/>
    </location>
</feature>
<organism evidence="10 11">
    <name type="scientific">Mycolicibacterium austroafricanum</name>
    <name type="common">Mycobacterium austroafricanum</name>
    <dbReference type="NCBI Taxonomy" id="39687"/>
    <lineage>
        <taxon>Bacteria</taxon>
        <taxon>Bacillati</taxon>
        <taxon>Actinomycetota</taxon>
        <taxon>Actinomycetes</taxon>
        <taxon>Mycobacteriales</taxon>
        <taxon>Mycobacteriaceae</taxon>
        <taxon>Mycolicibacterium</taxon>
    </lineage>
</organism>
<dbReference type="RefSeq" id="WP_208675086.1">
    <property type="nucleotide sequence ID" value="NZ_CP070380.1"/>
</dbReference>
<dbReference type="EMBL" id="JAUHTC010000030">
    <property type="protein sequence ID" value="MDN4517459.1"/>
    <property type="molecule type" value="Genomic_DNA"/>
</dbReference>
<evidence type="ECO:0000256" key="7">
    <source>
        <dbReference type="SAM" id="MobiDB-lite"/>
    </source>
</evidence>
<dbReference type="SUPFAM" id="SSF88946">
    <property type="entry name" value="Sigma2 domain of RNA polymerase sigma factors"/>
    <property type="match status" value="1"/>
</dbReference>
<feature type="region of interest" description="Disordered" evidence="7">
    <location>
        <begin position="1"/>
        <end position="20"/>
    </location>
</feature>
<dbReference type="InterPro" id="IPR013324">
    <property type="entry name" value="RNA_pol_sigma_r3/r4-like"/>
</dbReference>
<evidence type="ECO:0000313" key="10">
    <source>
        <dbReference type="EMBL" id="MDN4517459.1"/>
    </source>
</evidence>
<evidence type="ECO:0000256" key="1">
    <source>
        <dbReference type="ARBA" id="ARBA00010641"/>
    </source>
</evidence>
<dbReference type="InterPro" id="IPR007627">
    <property type="entry name" value="RNA_pol_sigma70_r2"/>
</dbReference>
<gene>
    <name evidence="10" type="ORF">QYF68_06415</name>
</gene>
<proteinExistence type="inferred from homology"/>
<keyword evidence="5 6" id="KW-0804">Transcription</keyword>
<feature type="compositionally biased region" description="Basic and acidic residues" evidence="7">
    <location>
        <begin position="8"/>
        <end position="20"/>
    </location>
</feature>
<dbReference type="InterPro" id="IPR014284">
    <property type="entry name" value="RNA_pol_sigma-70_dom"/>
</dbReference>
<keyword evidence="3 6" id="KW-0731">Sigma factor</keyword>
<evidence type="ECO:0000256" key="3">
    <source>
        <dbReference type="ARBA" id="ARBA00023082"/>
    </source>
</evidence>
<protein>
    <recommendedName>
        <fullName evidence="6">RNA polymerase sigma factor</fullName>
    </recommendedName>
</protein>
<comment type="similarity">
    <text evidence="1 6">Belongs to the sigma-70 factor family. ECF subfamily.</text>
</comment>
<dbReference type="Gene3D" id="1.10.10.10">
    <property type="entry name" value="Winged helix-like DNA-binding domain superfamily/Winged helix DNA-binding domain"/>
    <property type="match status" value="1"/>
</dbReference>
<dbReference type="PROSITE" id="PS01063">
    <property type="entry name" value="SIGMA70_ECF"/>
    <property type="match status" value="1"/>
</dbReference>
<dbReference type="NCBIfam" id="TIGR02937">
    <property type="entry name" value="sigma70-ECF"/>
    <property type="match status" value="1"/>
</dbReference>
<dbReference type="InterPro" id="IPR036388">
    <property type="entry name" value="WH-like_DNA-bd_sf"/>
</dbReference>
<evidence type="ECO:0000256" key="6">
    <source>
        <dbReference type="RuleBase" id="RU000716"/>
    </source>
</evidence>
<dbReference type="InterPro" id="IPR013325">
    <property type="entry name" value="RNA_pol_sigma_r2"/>
</dbReference>
<keyword evidence="2 6" id="KW-0805">Transcription regulation</keyword>
<dbReference type="SUPFAM" id="SSF88659">
    <property type="entry name" value="Sigma3 and sigma4 domains of RNA polymerase sigma factors"/>
    <property type="match status" value="1"/>
</dbReference>
<dbReference type="Pfam" id="PF08281">
    <property type="entry name" value="Sigma70_r4_2"/>
    <property type="match status" value="1"/>
</dbReference>
<evidence type="ECO:0000259" key="8">
    <source>
        <dbReference type="Pfam" id="PF04542"/>
    </source>
</evidence>
<evidence type="ECO:0000256" key="4">
    <source>
        <dbReference type="ARBA" id="ARBA00023125"/>
    </source>
</evidence>
<keyword evidence="4 6" id="KW-0238">DNA-binding</keyword>
<feature type="domain" description="RNA polymerase sigma factor 70 region 4 type 2" evidence="9">
    <location>
        <begin position="123"/>
        <end position="173"/>
    </location>
</feature>
<dbReference type="InterPro" id="IPR013249">
    <property type="entry name" value="RNA_pol_sigma70_r4_t2"/>
</dbReference>
<evidence type="ECO:0000259" key="9">
    <source>
        <dbReference type="Pfam" id="PF08281"/>
    </source>
</evidence>
<dbReference type="PANTHER" id="PTHR43133:SF25">
    <property type="entry name" value="RNA POLYMERASE SIGMA FACTOR RFAY-RELATED"/>
    <property type="match status" value="1"/>
</dbReference>
<reference evidence="10" key="1">
    <citation type="submission" date="2023-07" db="EMBL/GenBank/DDBJ databases">
        <title>Degradation of tert-butanol by M. austroafricanum TBA100.</title>
        <authorList>
            <person name="Helbich S."/>
            <person name="Vainshtein Y."/>
        </authorList>
    </citation>
    <scope>NUCLEOTIDE SEQUENCE</scope>
    <source>
        <strain evidence="10">TBA100</strain>
    </source>
</reference>
<name>A0ABT8H9N3_MYCAO</name>
<dbReference type="CDD" id="cd06171">
    <property type="entry name" value="Sigma70_r4"/>
    <property type="match status" value="1"/>
</dbReference>